<dbReference type="GO" id="GO:0005634">
    <property type="term" value="C:nucleus"/>
    <property type="evidence" value="ECO:0007669"/>
    <property type="project" value="UniProtKB-SubCell"/>
</dbReference>
<keyword evidence="4" id="KW-0804">Transcription</keyword>
<gene>
    <name evidence="7" type="primary">TADA3</name>
    <name evidence="7" type="ORF">TR120429</name>
</gene>
<dbReference type="GO" id="GO:0000124">
    <property type="term" value="C:SAGA complex"/>
    <property type="evidence" value="ECO:0007669"/>
    <property type="project" value="TreeGrafter"/>
</dbReference>
<dbReference type="GO" id="GO:0003713">
    <property type="term" value="F:transcription coactivator activity"/>
    <property type="evidence" value="ECO:0007669"/>
    <property type="project" value="TreeGrafter"/>
</dbReference>
<dbReference type="EMBL" id="GEEE01014562">
    <property type="protein sequence ID" value="JAP48663.1"/>
    <property type="molecule type" value="Transcribed_RNA"/>
</dbReference>
<evidence type="ECO:0000256" key="5">
    <source>
        <dbReference type="ARBA" id="ARBA00023242"/>
    </source>
</evidence>
<dbReference type="GO" id="GO:0006357">
    <property type="term" value="P:regulation of transcription by RNA polymerase II"/>
    <property type="evidence" value="ECO:0007669"/>
    <property type="project" value="TreeGrafter"/>
</dbReference>
<evidence type="ECO:0000256" key="1">
    <source>
        <dbReference type="ARBA" id="ARBA00004123"/>
    </source>
</evidence>
<feature type="compositionally biased region" description="Basic and acidic residues" evidence="6">
    <location>
        <begin position="289"/>
        <end position="307"/>
    </location>
</feature>
<feature type="region of interest" description="Disordered" evidence="6">
    <location>
        <begin position="413"/>
        <end position="441"/>
    </location>
</feature>
<sequence>MSTEECLVCLRSPLIVNFLRVHLDFCPGSPVQANCVQNHLTNDRKSPCLLDAFGPPSPSKLNGGGLPHFPYRVCDSLTSLTTQPLKNLARQLQVSSSFRVEKKVAQAMEELGLFPLTLYLNHLAQRPSSPLLPAHLPPPSTPRWRNAVPPPPPPPSSRGGNSTTADFKREPPTSPPPVNSREPSQCGLAPMDSKSTHPAGEECVTASEHPHHVNGSMAPNSLQTLEKSRSLSTSTTAQPCTRNARRNSHNSSALKGSKSQSESPLLNGFASSENGDEGRDKEAEGEEKVDEKYSECVENGETEKNGVDETEEEEAEVSADMKDADSCDTHGSPDAQDEEAAVEVAEDGGRPSTAVSRCLTEDFEAAESENPQCSPQHRASLRGPTTACNTTTSSSSTISKRVCNTKKWLTSIPTKQAPGASEPADNASSRGSASAKAGARGSEKSGAFADLFNSALDMVAGGQQNQPSAGRCEGLEELVATAPTDDDDLSGCLLNLAAAATSAAATAAAEQTGGSDLSTLVPSGSNSDVTLALLQRQRELRLVCAANHSVLHRLIQAARRDLQRQEIQRRLAIADADVIEAYNKLEGYRLHHRPALKRDRDAAWKTLKERQKIRAELEAFDRKGP</sequence>
<evidence type="ECO:0000256" key="3">
    <source>
        <dbReference type="ARBA" id="ARBA00023015"/>
    </source>
</evidence>
<organism evidence="7">
    <name type="scientific">Schistocephalus solidus</name>
    <name type="common">Tapeworm</name>
    <dbReference type="NCBI Taxonomy" id="70667"/>
    <lineage>
        <taxon>Eukaryota</taxon>
        <taxon>Metazoa</taxon>
        <taxon>Spiralia</taxon>
        <taxon>Lophotrochozoa</taxon>
        <taxon>Platyhelminthes</taxon>
        <taxon>Cestoda</taxon>
        <taxon>Eucestoda</taxon>
        <taxon>Diphyllobothriidea</taxon>
        <taxon>Diphyllobothriidae</taxon>
        <taxon>Schistocephalus</taxon>
    </lineage>
</organism>
<keyword evidence="5" id="KW-0539">Nucleus</keyword>
<feature type="compositionally biased region" description="Polar residues" evidence="6">
    <location>
        <begin position="249"/>
        <end position="273"/>
    </location>
</feature>
<comment type="similarity">
    <text evidence="2">Belongs to the NGG1 family.</text>
</comment>
<dbReference type="InterPro" id="IPR019340">
    <property type="entry name" value="Histone_AcTrfase_su3"/>
</dbReference>
<evidence type="ECO:0000256" key="6">
    <source>
        <dbReference type="SAM" id="MobiDB-lite"/>
    </source>
</evidence>
<proteinExistence type="inferred from homology"/>
<feature type="compositionally biased region" description="Low complexity" evidence="6">
    <location>
        <begin position="427"/>
        <end position="441"/>
    </location>
</feature>
<feature type="compositionally biased region" description="Acidic residues" evidence="6">
    <location>
        <begin position="335"/>
        <end position="346"/>
    </location>
</feature>
<comment type="subcellular location">
    <subcellularLocation>
        <location evidence="1">Nucleus</location>
    </subcellularLocation>
</comment>
<evidence type="ECO:0000313" key="7">
    <source>
        <dbReference type="EMBL" id="JAP48663.1"/>
    </source>
</evidence>
<reference evidence="7" key="1">
    <citation type="submission" date="2016-01" db="EMBL/GenBank/DDBJ databases">
        <title>Reference transcriptome for the parasite Schistocephalus solidus: insights into the molecular evolution of parasitism.</title>
        <authorList>
            <person name="Hebert F.O."/>
            <person name="Grambauer S."/>
            <person name="Barber I."/>
            <person name="Landry C.R."/>
            <person name="Aubin-Horth N."/>
        </authorList>
    </citation>
    <scope>NUCLEOTIDE SEQUENCE</scope>
</reference>
<feature type="compositionally biased region" description="Polar residues" evidence="6">
    <location>
        <begin position="217"/>
        <end position="241"/>
    </location>
</feature>
<feature type="region of interest" description="Disordered" evidence="6">
    <location>
        <begin position="131"/>
        <end position="398"/>
    </location>
</feature>
<dbReference type="PANTHER" id="PTHR13556">
    <property type="entry name" value="TRANSCRIPTIONAL ADAPTER 3-RELATED"/>
    <property type="match status" value="1"/>
</dbReference>
<evidence type="ECO:0000256" key="2">
    <source>
        <dbReference type="ARBA" id="ARBA00005330"/>
    </source>
</evidence>
<dbReference type="AlphaFoldDB" id="A0A0X3PAE2"/>
<keyword evidence="3" id="KW-0805">Transcription regulation</keyword>
<accession>A0A0X3PAE2</accession>
<feature type="compositionally biased region" description="Acidic residues" evidence="6">
    <location>
        <begin position="308"/>
        <end position="317"/>
    </location>
</feature>
<feature type="compositionally biased region" description="Basic and acidic residues" evidence="6">
    <location>
        <begin position="319"/>
        <end position="328"/>
    </location>
</feature>
<protein>
    <submittedName>
        <fullName evidence="7">Transcriptional adapter 3</fullName>
    </submittedName>
</protein>
<dbReference type="Pfam" id="PF10198">
    <property type="entry name" value="Ada3"/>
    <property type="match status" value="1"/>
</dbReference>
<dbReference type="PANTHER" id="PTHR13556:SF2">
    <property type="entry name" value="TRANSCRIPTIONAL ADAPTER 3"/>
    <property type="match status" value="1"/>
</dbReference>
<evidence type="ECO:0000256" key="4">
    <source>
        <dbReference type="ARBA" id="ARBA00023163"/>
    </source>
</evidence>
<name>A0A0X3PAE2_SCHSO</name>